<name>A0A1G9PG40_9BACT</name>
<accession>A0A1G9PG40</accession>
<dbReference type="EMBL" id="FNFO01000009">
    <property type="protein sequence ID" value="SDL97740.1"/>
    <property type="molecule type" value="Genomic_DNA"/>
</dbReference>
<dbReference type="RefSeq" id="WP_089685740.1">
    <property type="nucleotide sequence ID" value="NZ_FNFO01000009.1"/>
</dbReference>
<sequence>MLKQVFYVLILIALGARFGSTGYAQDVSYYEKQHVSAHSGFWQVLTDPDNRTTTIRFYDEHRQVVYQEELVGKYVRLTARNRRKLDGMLEQVLHNRLVAATVGVTEMQKLARGALLKMPDVLLRDESKVEKQLALQRAQIRLNAYMMPQSLRMKVLIDNPKEERMKIRLMDTEGATLYEENTSAVSYHRPFDLQGMPVGTYTLLVKSRKQSFVRELEVKPADKPLAVMSDVVLP</sequence>
<reference evidence="2 3" key="1">
    <citation type="submission" date="2016-10" db="EMBL/GenBank/DDBJ databases">
        <authorList>
            <person name="de Groot N.N."/>
        </authorList>
    </citation>
    <scope>NUCLEOTIDE SEQUENCE [LARGE SCALE GENOMIC DNA]</scope>
    <source>
        <strain evidence="2 3">DSM 25186</strain>
    </source>
</reference>
<dbReference type="OrthoDB" id="939640at2"/>
<organism evidence="2 3">
    <name type="scientific">Catalinimonas alkaloidigena</name>
    <dbReference type="NCBI Taxonomy" id="1075417"/>
    <lineage>
        <taxon>Bacteria</taxon>
        <taxon>Pseudomonadati</taxon>
        <taxon>Bacteroidota</taxon>
        <taxon>Cytophagia</taxon>
        <taxon>Cytophagales</taxon>
        <taxon>Catalimonadaceae</taxon>
        <taxon>Catalinimonas</taxon>
    </lineage>
</organism>
<evidence type="ECO:0000313" key="3">
    <source>
        <dbReference type="Proteomes" id="UP000198510"/>
    </source>
</evidence>
<gene>
    <name evidence="2" type="ORF">SAMN05421823_109184</name>
</gene>
<keyword evidence="3" id="KW-1185">Reference proteome</keyword>
<proteinExistence type="predicted"/>
<keyword evidence="1" id="KW-0732">Signal</keyword>
<dbReference type="AlphaFoldDB" id="A0A1G9PG40"/>
<feature type="signal peptide" evidence="1">
    <location>
        <begin position="1"/>
        <end position="24"/>
    </location>
</feature>
<dbReference type="Proteomes" id="UP000198510">
    <property type="component" value="Unassembled WGS sequence"/>
</dbReference>
<feature type="chain" id="PRO_5011518309" description="Por secretion system C-terminal sorting domain-containing protein" evidence="1">
    <location>
        <begin position="25"/>
        <end position="234"/>
    </location>
</feature>
<evidence type="ECO:0000256" key="1">
    <source>
        <dbReference type="SAM" id="SignalP"/>
    </source>
</evidence>
<evidence type="ECO:0008006" key="4">
    <source>
        <dbReference type="Google" id="ProtNLM"/>
    </source>
</evidence>
<protein>
    <recommendedName>
        <fullName evidence="4">Por secretion system C-terminal sorting domain-containing protein</fullName>
    </recommendedName>
</protein>
<evidence type="ECO:0000313" key="2">
    <source>
        <dbReference type="EMBL" id="SDL97740.1"/>
    </source>
</evidence>